<dbReference type="PANTHER" id="PTHR22550">
    <property type="entry name" value="SPORE GERMINATION PROTEIN"/>
    <property type="match status" value="1"/>
</dbReference>
<evidence type="ECO:0000313" key="7">
    <source>
        <dbReference type="EMBL" id="TMQ68743.1"/>
    </source>
</evidence>
<name>A0A538TYR3_UNCEI</name>
<comment type="caution">
    <text evidence="7">The sequence shown here is derived from an EMBL/GenBank/DDBJ whole genome shotgun (WGS) entry which is preliminary data.</text>
</comment>
<dbReference type="AlphaFoldDB" id="A0A538TYR3"/>
<keyword evidence="4 5" id="KW-0472">Membrane</keyword>
<sequence>MRWDAPWMLLSLLVVPWLVWRAGRPAARRAALLWSRTKGAWSRSRGARFVRLVSALPWLVLLVALVALGRPQQGIRQTETETRGVDIVLALDLSPSMRAEDFRPNNRLSVAKQTAREFIRQRDHDRVGLVAFAGTAFTVCPLTLDHDVLLELLDGLDFGMVEDGTAIGMGLATAVARLKESKTPSKVVILLTDGENNRGAIDPLTGAELARAFGVKVYTVLVGRGGVVPVPVDDPLMGRRIEMVRMDVDETTLRQIAERTGGRFYRATESRALEGIYANIDRLERAPIRSVDYRDYQDLGPWLLGLAAVGLAFQIFSAATWAMRLP</sequence>
<dbReference type="SMART" id="SM00327">
    <property type="entry name" value="VWA"/>
    <property type="match status" value="1"/>
</dbReference>
<feature type="transmembrane region" description="Helical" evidence="5">
    <location>
        <begin position="49"/>
        <end position="68"/>
    </location>
</feature>
<dbReference type="InterPro" id="IPR036465">
    <property type="entry name" value="vWFA_dom_sf"/>
</dbReference>
<evidence type="ECO:0000256" key="2">
    <source>
        <dbReference type="ARBA" id="ARBA00022692"/>
    </source>
</evidence>
<keyword evidence="1" id="KW-1003">Cell membrane</keyword>
<feature type="transmembrane region" description="Helical" evidence="5">
    <location>
        <begin position="302"/>
        <end position="323"/>
    </location>
</feature>
<protein>
    <submittedName>
        <fullName evidence="7">VWA domain-containing protein</fullName>
    </submittedName>
</protein>
<evidence type="ECO:0000256" key="3">
    <source>
        <dbReference type="ARBA" id="ARBA00022989"/>
    </source>
</evidence>
<gene>
    <name evidence="7" type="ORF">E6K80_13955</name>
</gene>
<dbReference type="Pfam" id="PF00092">
    <property type="entry name" value="VWA"/>
    <property type="match status" value="1"/>
</dbReference>
<feature type="domain" description="VWFA" evidence="6">
    <location>
        <begin position="86"/>
        <end position="280"/>
    </location>
</feature>
<organism evidence="7 8">
    <name type="scientific">Eiseniibacteriota bacterium</name>
    <dbReference type="NCBI Taxonomy" id="2212470"/>
    <lineage>
        <taxon>Bacteria</taxon>
        <taxon>Candidatus Eiseniibacteriota</taxon>
    </lineage>
</organism>
<reference evidence="7 8" key="1">
    <citation type="journal article" date="2019" name="Nat. Microbiol.">
        <title>Mediterranean grassland soil C-N compound turnover is dependent on rainfall and depth, and is mediated by genomically divergent microorganisms.</title>
        <authorList>
            <person name="Diamond S."/>
            <person name="Andeer P.F."/>
            <person name="Li Z."/>
            <person name="Crits-Christoph A."/>
            <person name="Burstein D."/>
            <person name="Anantharaman K."/>
            <person name="Lane K.R."/>
            <person name="Thomas B.C."/>
            <person name="Pan C."/>
            <person name="Northen T.R."/>
            <person name="Banfield J.F."/>
        </authorList>
    </citation>
    <scope>NUCLEOTIDE SEQUENCE [LARGE SCALE GENOMIC DNA]</scope>
    <source>
        <strain evidence="7">WS_10</strain>
    </source>
</reference>
<dbReference type="Proteomes" id="UP000319836">
    <property type="component" value="Unassembled WGS sequence"/>
</dbReference>
<dbReference type="InterPro" id="IPR033881">
    <property type="entry name" value="vWA_BatA_type"/>
</dbReference>
<accession>A0A538TYR3</accession>
<dbReference type="InterPro" id="IPR050768">
    <property type="entry name" value="UPF0353/GerABKA_families"/>
</dbReference>
<dbReference type="SUPFAM" id="SSF53300">
    <property type="entry name" value="vWA-like"/>
    <property type="match status" value="1"/>
</dbReference>
<evidence type="ECO:0000256" key="5">
    <source>
        <dbReference type="SAM" id="Phobius"/>
    </source>
</evidence>
<keyword evidence="2 5" id="KW-0812">Transmembrane</keyword>
<dbReference type="PROSITE" id="PS50234">
    <property type="entry name" value="VWFA"/>
    <property type="match status" value="1"/>
</dbReference>
<evidence type="ECO:0000313" key="8">
    <source>
        <dbReference type="Proteomes" id="UP000319836"/>
    </source>
</evidence>
<evidence type="ECO:0000259" key="6">
    <source>
        <dbReference type="PROSITE" id="PS50234"/>
    </source>
</evidence>
<dbReference type="PRINTS" id="PR00453">
    <property type="entry name" value="VWFADOMAIN"/>
</dbReference>
<dbReference type="InterPro" id="IPR002035">
    <property type="entry name" value="VWF_A"/>
</dbReference>
<dbReference type="EMBL" id="VBPA01000388">
    <property type="protein sequence ID" value="TMQ68743.1"/>
    <property type="molecule type" value="Genomic_DNA"/>
</dbReference>
<dbReference type="CDD" id="cd01467">
    <property type="entry name" value="vWA_BatA_type"/>
    <property type="match status" value="1"/>
</dbReference>
<proteinExistence type="predicted"/>
<dbReference type="PANTHER" id="PTHR22550:SF5">
    <property type="entry name" value="LEUCINE ZIPPER PROTEIN 4"/>
    <property type="match status" value="1"/>
</dbReference>
<evidence type="ECO:0000256" key="4">
    <source>
        <dbReference type="ARBA" id="ARBA00023136"/>
    </source>
</evidence>
<dbReference type="Gene3D" id="3.40.50.410">
    <property type="entry name" value="von Willebrand factor, type A domain"/>
    <property type="match status" value="1"/>
</dbReference>
<evidence type="ECO:0000256" key="1">
    <source>
        <dbReference type="ARBA" id="ARBA00022475"/>
    </source>
</evidence>
<keyword evidence="3 5" id="KW-1133">Transmembrane helix</keyword>